<feature type="non-terminal residue" evidence="2">
    <location>
        <position position="66"/>
    </location>
</feature>
<dbReference type="AlphaFoldDB" id="X1KNF0"/>
<keyword evidence="1" id="KW-0472">Membrane</keyword>
<gene>
    <name evidence="2" type="ORF">S06H3_21768</name>
</gene>
<feature type="transmembrane region" description="Helical" evidence="1">
    <location>
        <begin position="12"/>
        <end position="29"/>
    </location>
</feature>
<accession>X1KNF0</accession>
<dbReference type="EMBL" id="BARV01011489">
    <property type="protein sequence ID" value="GAI08597.1"/>
    <property type="molecule type" value="Genomic_DNA"/>
</dbReference>
<protein>
    <submittedName>
        <fullName evidence="2">Uncharacterized protein</fullName>
    </submittedName>
</protein>
<organism evidence="2">
    <name type="scientific">marine sediment metagenome</name>
    <dbReference type="NCBI Taxonomy" id="412755"/>
    <lineage>
        <taxon>unclassified sequences</taxon>
        <taxon>metagenomes</taxon>
        <taxon>ecological metagenomes</taxon>
    </lineage>
</organism>
<proteinExistence type="predicted"/>
<keyword evidence="1" id="KW-1133">Transmembrane helix</keyword>
<name>X1KNF0_9ZZZZ</name>
<comment type="caution">
    <text evidence="2">The sequence shown here is derived from an EMBL/GenBank/DDBJ whole genome shotgun (WGS) entry which is preliminary data.</text>
</comment>
<evidence type="ECO:0000313" key="2">
    <source>
        <dbReference type="EMBL" id="GAI08597.1"/>
    </source>
</evidence>
<evidence type="ECO:0000256" key="1">
    <source>
        <dbReference type="SAM" id="Phobius"/>
    </source>
</evidence>
<keyword evidence="1" id="KW-0812">Transmembrane</keyword>
<reference evidence="2" key="1">
    <citation type="journal article" date="2014" name="Front. Microbiol.">
        <title>High frequency of phylogenetically diverse reductive dehalogenase-homologous genes in deep subseafloor sedimentary metagenomes.</title>
        <authorList>
            <person name="Kawai M."/>
            <person name="Futagami T."/>
            <person name="Toyoda A."/>
            <person name="Takaki Y."/>
            <person name="Nishi S."/>
            <person name="Hori S."/>
            <person name="Arai W."/>
            <person name="Tsubouchi T."/>
            <person name="Morono Y."/>
            <person name="Uchiyama I."/>
            <person name="Ito T."/>
            <person name="Fujiyama A."/>
            <person name="Inagaki F."/>
            <person name="Takami H."/>
        </authorList>
    </citation>
    <scope>NUCLEOTIDE SEQUENCE</scope>
    <source>
        <strain evidence="2">Expedition CK06-06</strain>
    </source>
</reference>
<sequence>MRKNGQTLIEYAVVITCIIAALIAMQSYIKRALQGRLRSAADQIGEQYAPGRTTGSFTTTVNRDIT</sequence>